<accession>A0A370P926</accession>
<gene>
    <name evidence="2" type="ORF">M752DRAFT_279066</name>
</gene>
<dbReference type="AlphaFoldDB" id="A0A370P926"/>
<sequence length="82" mass="8783">MGPPSYDSSHIARSYEVLLNLSSTGEAGASATPPVSISGPDDWVTGSKSDKPCKTDTQPRISWPKKKNSRRAAGHRHKAFSS</sequence>
<dbReference type="EMBL" id="KZ851865">
    <property type="protein sequence ID" value="RDK38494.1"/>
    <property type="molecule type" value="Genomic_DNA"/>
</dbReference>
<evidence type="ECO:0000313" key="3">
    <source>
        <dbReference type="Proteomes" id="UP000254937"/>
    </source>
</evidence>
<organism evidence="2 3">
    <name type="scientific">Aspergillus phoenicis ATCC 13157</name>
    <dbReference type="NCBI Taxonomy" id="1353007"/>
    <lineage>
        <taxon>Eukaryota</taxon>
        <taxon>Fungi</taxon>
        <taxon>Dikarya</taxon>
        <taxon>Ascomycota</taxon>
        <taxon>Pezizomycotina</taxon>
        <taxon>Eurotiomycetes</taxon>
        <taxon>Eurotiomycetidae</taxon>
        <taxon>Eurotiales</taxon>
        <taxon>Aspergillaceae</taxon>
        <taxon>Aspergillus</taxon>
    </lineage>
</organism>
<protein>
    <submittedName>
        <fullName evidence="2">Uncharacterized protein</fullName>
    </submittedName>
</protein>
<reference evidence="2 3" key="1">
    <citation type="submission" date="2018-07" db="EMBL/GenBank/DDBJ databases">
        <title>Section-level genome sequencing of Aspergillus section Nigri to investigate inter- and intra-species variation.</title>
        <authorList>
            <consortium name="DOE Joint Genome Institute"/>
            <person name="Vesth T.C."/>
            <person name="Nybo J.L."/>
            <person name="Theobald S."/>
            <person name="Frisvad J.C."/>
            <person name="Larsen T.O."/>
            <person name="Nielsen K.F."/>
            <person name="Hoof J.B."/>
            <person name="Brandl J."/>
            <person name="Salamov A."/>
            <person name="Riley R."/>
            <person name="Gladden J.M."/>
            <person name="Phatale P."/>
            <person name="Nielsen M.T."/>
            <person name="Lyhne E.K."/>
            <person name="Kogle M.E."/>
            <person name="Strasser K."/>
            <person name="McDonnell E."/>
            <person name="Barry K."/>
            <person name="Clum A."/>
            <person name="Chen C."/>
            <person name="Nolan M."/>
            <person name="Sandor L."/>
            <person name="Kuo A."/>
            <person name="Lipzen A."/>
            <person name="Hainaut M."/>
            <person name="Drula E."/>
            <person name="Tsang A."/>
            <person name="Magnuson J.K."/>
            <person name="Henrissat B."/>
            <person name="Wiebenga A."/>
            <person name="Simmons B.A."/>
            <person name="Makela M.R."/>
            <person name="De vries R.P."/>
            <person name="Grigoriev I.V."/>
            <person name="Mortensen U.H."/>
            <person name="Baker S.E."/>
            <person name="Andersen M.R."/>
        </authorList>
    </citation>
    <scope>NUCLEOTIDE SEQUENCE [LARGE SCALE GENOMIC DNA]</scope>
    <source>
        <strain evidence="2 3">ATCC 13157</strain>
    </source>
</reference>
<feature type="compositionally biased region" description="Basic residues" evidence="1">
    <location>
        <begin position="63"/>
        <end position="82"/>
    </location>
</feature>
<dbReference type="Proteomes" id="UP000254937">
    <property type="component" value="Unassembled WGS sequence"/>
</dbReference>
<evidence type="ECO:0000256" key="1">
    <source>
        <dbReference type="SAM" id="MobiDB-lite"/>
    </source>
</evidence>
<proteinExistence type="predicted"/>
<name>A0A370P926_ASPPH</name>
<keyword evidence="3" id="KW-1185">Reference proteome</keyword>
<evidence type="ECO:0000313" key="2">
    <source>
        <dbReference type="EMBL" id="RDK38494.1"/>
    </source>
</evidence>
<feature type="region of interest" description="Disordered" evidence="1">
    <location>
        <begin position="25"/>
        <end position="82"/>
    </location>
</feature>